<keyword evidence="3" id="KW-1185">Reference proteome</keyword>
<reference evidence="2 3" key="1">
    <citation type="submission" date="2016-10" db="EMBL/GenBank/DDBJ databases">
        <title>Draft genome sequence of Coniochaeta ligniaria NRRL30616, a lignocellulolytic fungus for bioabatement of inhibitors in plant biomass hydrolysates.</title>
        <authorList>
            <consortium name="DOE Joint Genome Institute"/>
            <person name="Jimenez D.J."/>
            <person name="Hector R.E."/>
            <person name="Riley R."/>
            <person name="Sun H."/>
            <person name="Grigoriev I.V."/>
            <person name="Van Elsas J.D."/>
            <person name="Nichols N.N."/>
        </authorList>
    </citation>
    <scope>NUCLEOTIDE SEQUENCE [LARGE SCALE GENOMIC DNA]</scope>
    <source>
        <strain evidence="2 3">NRRL 30616</strain>
    </source>
</reference>
<sequence>MVGSKDLPPSHTPFFPNVFFHNQFRAKPVWPSPNTTLSGKTAIVTGGNTGLGFEAASQLLGLKLSHLILAVRSLERGEAAATKLREQFPKANIEVWLLDMSDYDSIQAFARRVGSQLSRIDIVLLNAGVIRLDFHTIKSTGHEEHMQINYLSTMLLAVLLLPVLKTKRPPSGDPARLTIVSAALTLAAKFPERDANPILPAFDDPKRFDRQETYNSSKLLAHMFLWNLVDYVSADDVIINLADPAWCKGTELTRDVKGGMKVGVKLFGALTGRSKKVGASCFVDAIVNHGKESHGCFLMSWQIHPFAAFLYTKEGAVVTQRVWNETLAELEFAGVRGIIESMRA</sequence>
<dbReference type="Pfam" id="PF00106">
    <property type="entry name" value="adh_short"/>
    <property type="match status" value="1"/>
</dbReference>
<gene>
    <name evidence="2" type="ORF">CONLIGDRAFT_686370</name>
</gene>
<dbReference type="Proteomes" id="UP000182658">
    <property type="component" value="Unassembled WGS sequence"/>
</dbReference>
<dbReference type="PRINTS" id="PR00081">
    <property type="entry name" value="GDHRDH"/>
</dbReference>
<dbReference type="AlphaFoldDB" id="A0A1J7I7H7"/>
<dbReference type="SUPFAM" id="SSF51735">
    <property type="entry name" value="NAD(P)-binding Rossmann-fold domains"/>
    <property type="match status" value="1"/>
</dbReference>
<accession>A0A1J7I7H7</accession>
<keyword evidence="1" id="KW-0560">Oxidoreductase</keyword>
<evidence type="ECO:0000313" key="2">
    <source>
        <dbReference type="EMBL" id="OIW23438.1"/>
    </source>
</evidence>
<evidence type="ECO:0000256" key="1">
    <source>
        <dbReference type="ARBA" id="ARBA00023002"/>
    </source>
</evidence>
<dbReference type="PANTHER" id="PTHR43157">
    <property type="entry name" value="PHOSPHATIDYLINOSITOL-GLYCAN BIOSYNTHESIS CLASS F PROTEIN-RELATED"/>
    <property type="match status" value="1"/>
</dbReference>
<dbReference type="OrthoDB" id="542013at2759"/>
<dbReference type="InterPro" id="IPR002347">
    <property type="entry name" value="SDR_fam"/>
</dbReference>
<organism evidence="2 3">
    <name type="scientific">Coniochaeta ligniaria NRRL 30616</name>
    <dbReference type="NCBI Taxonomy" id="1408157"/>
    <lineage>
        <taxon>Eukaryota</taxon>
        <taxon>Fungi</taxon>
        <taxon>Dikarya</taxon>
        <taxon>Ascomycota</taxon>
        <taxon>Pezizomycotina</taxon>
        <taxon>Sordariomycetes</taxon>
        <taxon>Sordariomycetidae</taxon>
        <taxon>Coniochaetales</taxon>
        <taxon>Coniochaetaceae</taxon>
        <taxon>Coniochaeta</taxon>
    </lineage>
</organism>
<dbReference type="PANTHER" id="PTHR43157:SF35">
    <property type="entry name" value="DEHYDROGENASE_REDUCTASE FAMILY PROTEIN, PUTATIVE-RELATED"/>
    <property type="match status" value="1"/>
</dbReference>
<dbReference type="Gene3D" id="3.40.50.720">
    <property type="entry name" value="NAD(P)-binding Rossmann-like Domain"/>
    <property type="match status" value="1"/>
</dbReference>
<evidence type="ECO:0000313" key="3">
    <source>
        <dbReference type="Proteomes" id="UP000182658"/>
    </source>
</evidence>
<dbReference type="STRING" id="1408157.A0A1J7I7H7"/>
<protein>
    <submittedName>
        <fullName evidence="2">NAD(P)-binding protein</fullName>
    </submittedName>
</protein>
<dbReference type="InParanoid" id="A0A1J7I7H7"/>
<dbReference type="GO" id="GO:0016491">
    <property type="term" value="F:oxidoreductase activity"/>
    <property type="evidence" value="ECO:0007669"/>
    <property type="project" value="UniProtKB-KW"/>
</dbReference>
<dbReference type="InterPro" id="IPR036291">
    <property type="entry name" value="NAD(P)-bd_dom_sf"/>
</dbReference>
<name>A0A1J7I7H7_9PEZI</name>
<dbReference type="EMBL" id="KV875106">
    <property type="protein sequence ID" value="OIW23438.1"/>
    <property type="molecule type" value="Genomic_DNA"/>
</dbReference>
<proteinExistence type="predicted"/>